<evidence type="ECO:0000313" key="3">
    <source>
        <dbReference type="EMBL" id="KAF1998960.1"/>
    </source>
</evidence>
<reference evidence="3" key="1">
    <citation type="journal article" date="2020" name="Stud. Mycol.">
        <title>101 Dothideomycetes genomes: a test case for predicting lifestyles and emergence of pathogens.</title>
        <authorList>
            <person name="Haridas S."/>
            <person name="Albert R."/>
            <person name="Binder M."/>
            <person name="Bloem J."/>
            <person name="Labutti K."/>
            <person name="Salamov A."/>
            <person name="Andreopoulos B."/>
            <person name="Baker S."/>
            <person name="Barry K."/>
            <person name="Bills G."/>
            <person name="Bluhm B."/>
            <person name="Cannon C."/>
            <person name="Castanera R."/>
            <person name="Culley D."/>
            <person name="Daum C."/>
            <person name="Ezra D."/>
            <person name="Gonzalez J."/>
            <person name="Henrissat B."/>
            <person name="Kuo A."/>
            <person name="Liang C."/>
            <person name="Lipzen A."/>
            <person name="Lutzoni F."/>
            <person name="Magnuson J."/>
            <person name="Mondo S."/>
            <person name="Nolan M."/>
            <person name="Ohm R."/>
            <person name="Pangilinan J."/>
            <person name="Park H.-J."/>
            <person name="Ramirez L."/>
            <person name="Alfaro M."/>
            <person name="Sun H."/>
            <person name="Tritt A."/>
            <person name="Yoshinaga Y."/>
            <person name="Zwiers L.-H."/>
            <person name="Turgeon B."/>
            <person name="Goodwin S."/>
            <person name="Spatafora J."/>
            <person name="Crous P."/>
            <person name="Grigoriev I."/>
        </authorList>
    </citation>
    <scope>NUCLEOTIDE SEQUENCE</scope>
    <source>
        <strain evidence="3">CBS 123094</strain>
    </source>
</reference>
<evidence type="ECO:0000259" key="2">
    <source>
        <dbReference type="Pfam" id="PF20237"/>
    </source>
</evidence>
<dbReference type="OrthoDB" id="5416037at2759"/>
<keyword evidence="1" id="KW-0472">Membrane</keyword>
<keyword evidence="1" id="KW-0812">Transmembrane</keyword>
<gene>
    <name evidence="3" type="ORF">P154DRAFT_546514</name>
</gene>
<feature type="transmembrane region" description="Helical" evidence="1">
    <location>
        <begin position="210"/>
        <end position="231"/>
    </location>
</feature>
<name>A0A6A5WAN7_9PLEO</name>
<proteinExistence type="predicted"/>
<dbReference type="Pfam" id="PF20237">
    <property type="entry name" value="DUF6594"/>
    <property type="match status" value="1"/>
</dbReference>
<organism evidence="3 4">
    <name type="scientific">Amniculicola lignicola CBS 123094</name>
    <dbReference type="NCBI Taxonomy" id="1392246"/>
    <lineage>
        <taxon>Eukaryota</taxon>
        <taxon>Fungi</taxon>
        <taxon>Dikarya</taxon>
        <taxon>Ascomycota</taxon>
        <taxon>Pezizomycotina</taxon>
        <taxon>Dothideomycetes</taxon>
        <taxon>Pleosporomycetidae</taxon>
        <taxon>Pleosporales</taxon>
        <taxon>Amniculicolaceae</taxon>
        <taxon>Amniculicola</taxon>
    </lineage>
</organism>
<keyword evidence="1" id="KW-1133">Transmembrane helix</keyword>
<evidence type="ECO:0000256" key="1">
    <source>
        <dbReference type="SAM" id="Phobius"/>
    </source>
</evidence>
<dbReference type="AlphaFoldDB" id="A0A6A5WAN7"/>
<sequence>MATLGAQTVLAGTPPIQFVRRQHRIQGYPRLSALIHTDRDFAIFRCFGRLHARVLLHKQDELVALEERLEHLDNNEQTAYLLQSSRNDRGGERRKVVEEIADRLLVYNKHLKYYYANVTRPKSKAANVQSLCNWMKANKPIDESESTFLQDWDDLRSPNERVDEGGLNRILEKCAVALKRRGYPKASSPKTDDKTILLFSDSRVLRVTRFLVTVIAIITLTVPIAVLFNVASMSTRLWIISAFTALFSSTMCWLTQTRSFEIFSATAAYCAVMVVFVGNLT</sequence>
<dbReference type="Proteomes" id="UP000799779">
    <property type="component" value="Unassembled WGS sequence"/>
</dbReference>
<evidence type="ECO:0000313" key="4">
    <source>
        <dbReference type="Proteomes" id="UP000799779"/>
    </source>
</evidence>
<dbReference type="InterPro" id="IPR046529">
    <property type="entry name" value="DUF6594"/>
</dbReference>
<dbReference type="EMBL" id="ML977599">
    <property type="protein sequence ID" value="KAF1998960.1"/>
    <property type="molecule type" value="Genomic_DNA"/>
</dbReference>
<keyword evidence="4" id="KW-1185">Reference proteome</keyword>
<accession>A0A6A5WAN7</accession>
<feature type="transmembrane region" description="Helical" evidence="1">
    <location>
        <begin position="237"/>
        <end position="255"/>
    </location>
</feature>
<dbReference type="PANTHER" id="PTHR34502">
    <property type="entry name" value="DUF6594 DOMAIN-CONTAINING PROTEIN-RELATED"/>
    <property type="match status" value="1"/>
</dbReference>
<feature type="domain" description="DUF6594" evidence="2">
    <location>
        <begin position="28"/>
        <end position="274"/>
    </location>
</feature>
<protein>
    <recommendedName>
        <fullName evidence="2">DUF6594 domain-containing protein</fullName>
    </recommendedName>
</protein>
<dbReference type="PANTHER" id="PTHR34502:SF5">
    <property type="entry name" value="DUF6594 DOMAIN-CONTAINING PROTEIN"/>
    <property type="match status" value="1"/>
</dbReference>
<feature type="transmembrane region" description="Helical" evidence="1">
    <location>
        <begin position="262"/>
        <end position="280"/>
    </location>
</feature>